<evidence type="ECO:0000313" key="3">
    <source>
        <dbReference type="Proteomes" id="UP001610444"/>
    </source>
</evidence>
<evidence type="ECO:0000259" key="1">
    <source>
        <dbReference type="Pfam" id="PF13474"/>
    </source>
</evidence>
<accession>A0ABR4KSJ5</accession>
<dbReference type="InterPro" id="IPR037401">
    <property type="entry name" value="SnoaL-like"/>
</dbReference>
<comment type="caution">
    <text evidence="2">The sequence shown here is derived from an EMBL/GenBank/DDBJ whole genome shotgun (WGS) entry which is preliminary data.</text>
</comment>
<sequence length="188" mass="21688">MSDDKFFNEDTLTTVQALWDNLSTQGASCPSQDHAPELLKEEEEILEFYKGWARCLNQEFDNDSESGKPFYAMDQVVTFDLFGFTGRGDFKEHFEKTFPYFSNATVDFKDLEVFATSKTSGYSTMVQRLRGKSKDGKDFQMIYRVTGLLTKKNGKWQWVHEHVSFPVNMATKEADFTSSIDPKDAFHF</sequence>
<dbReference type="GeneID" id="98157953"/>
<reference evidence="2 3" key="1">
    <citation type="submission" date="2024-07" db="EMBL/GenBank/DDBJ databases">
        <title>Section-level genome sequencing and comparative genomics of Aspergillus sections Usti and Cavernicolus.</title>
        <authorList>
            <consortium name="Lawrence Berkeley National Laboratory"/>
            <person name="Nybo J.L."/>
            <person name="Vesth T.C."/>
            <person name="Theobald S."/>
            <person name="Frisvad J.C."/>
            <person name="Larsen T.O."/>
            <person name="Kjaerboelling I."/>
            <person name="Rothschild-Mancinelli K."/>
            <person name="Lyhne E.K."/>
            <person name="Kogle M.E."/>
            <person name="Barry K."/>
            <person name="Clum A."/>
            <person name="Na H."/>
            <person name="Ledsgaard L."/>
            <person name="Lin J."/>
            <person name="Lipzen A."/>
            <person name="Kuo A."/>
            <person name="Riley R."/>
            <person name="Mondo S."/>
            <person name="LaButti K."/>
            <person name="Haridas S."/>
            <person name="Pangalinan J."/>
            <person name="Salamov A.A."/>
            <person name="Simmons B.A."/>
            <person name="Magnuson J.K."/>
            <person name="Chen J."/>
            <person name="Drula E."/>
            <person name="Henrissat B."/>
            <person name="Wiebenga A."/>
            <person name="Lubbers R.J."/>
            <person name="Gomes A.C."/>
            <person name="Macurrencykelacurrency M.R."/>
            <person name="Stajich J."/>
            <person name="Grigoriev I.V."/>
            <person name="Mortensen U.H."/>
            <person name="De vries R.P."/>
            <person name="Baker S.E."/>
            <person name="Andersen M.R."/>
        </authorList>
    </citation>
    <scope>NUCLEOTIDE SEQUENCE [LARGE SCALE GENOMIC DNA]</scope>
    <source>
        <strain evidence="2 3">CBS 756.74</strain>
    </source>
</reference>
<keyword evidence="3" id="KW-1185">Reference proteome</keyword>
<feature type="domain" description="SnoaL-like" evidence="1">
    <location>
        <begin position="78"/>
        <end position="167"/>
    </location>
</feature>
<dbReference type="Gene3D" id="3.10.450.50">
    <property type="match status" value="1"/>
</dbReference>
<dbReference type="InterPro" id="IPR032710">
    <property type="entry name" value="NTF2-like_dom_sf"/>
</dbReference>
<protein>
    <recommendedName>
        <fullName evidence="1">SnoaL-like domain-containing protein</fullName>
    </recommendedName>
</protein>
<dbReference type="Proteomes" id="UP001610444">
    <property type="component" value="Unassembled WGS sequence"/>
</dbReference>
<dbReference type="RefSeq" id="XP_070901919.1">
    <property type="nucleotide sequence ID" value="XM_071042789.1"/>
</dbReference>
<proteinExistence type="predicted"/>
<organism evidence="2 3">
    <name type="scientific">Aspergillus pseudodeflectus</name>
    <dbReference type="NCBI Taxonomy" id="176178"/>
    <lineage>
        <taxon>Eukaryota</taxon>
        <taxon>Fungi</taxon>
        <taxon>Dikarya</taxon>
        <taxon>Ascomycota</taxon>
        <taxon>Pezizomycotina</taxon>
        <taxon>Eurotiomycetes</taxon>
        <taxon>Eurotiomycetidae</taxon>
        <taxon>Eurotiales</taxon>
        <taxon>Aspergillaceae</taxon>
        <taxon>Aspergillus</taxon>
        <taxon>Aspergillus subgen. Nidulantes</taxon>
    </lineage>
</organism>
<dbReference type="Pfam" id="PF13474">
    <property type="entry name" value="SnoaL_3"/>
    <property type="match status" value="1"/>
</dbReference>
<dbReference type="EMBL" id="JBFXLR010000010">
    <property type="protein sequence ID" value="KAL2855263.1"/>
    <property type="molecule type" value="Genomic_DNA"/>
</dbReference>
<gene>
    <name evidence="2" type="ORF">BJX68DRAFT_253833</name>
</gene>
<evidence type="ECO:0000313" key="2">
    <source>
        <dbReference type="EMBL" id="KAL2855263.1"/>
    </source>
</evidence>
<name>A0ABR4KSJ5_9EURO</name>
<dbReference type="SUPFAM" id="SSF54427">
    <property type="entry name" value="NTF2-like"/>
    <property type="match status" value="1"/>
</dbReference>